<reference evidence="3 4" key="1">
    <citation type="submission" date="2014-07" db="EMBL/GenBank/DDBJ databases">
        <title>Whole Genome Sequence of the Amycolatopsis methanolica 239.</title>
        <authorList>
            <person name="Tang B."/>
        </authorList>
    </citation>
    <scope>NUCLEOTIDE SEQUENCE [LARGE SCALE GENOMIC DNA]</scope>
    <source>
        <strain evidence="3 4">239</strain>
    </source>
</reference>
<keyword evidence="4" id="KW-1185">Reference proteome</keyword>
<dbReference type="Pfam" id="PF20088">
    <property type="entry name" value="DUF6480"/>
    <property type="match status" value="1"/>
</dbReference>
<dbReference type="AlphaFoldDB" id="A0A076MUQ8"/>
<dbReference type="OrthoDB" id="4381799at2"/>
<dbReference type="STRING" id="1068978.AMETH_2564"/>
<evidence type="ECO:0000313" key="4">
    <source>
        <dbReference type="Proteomes" id="UP000062973"/>
    </source>
</evidence>
<name>A0A076MUQ8_AMYME</name>
<keyword evidence="2" id="KW-0472">Membrane</keyword>
<dbReference type="eggNOG" id="ENOG502ZURW">
    <property type="taxonomic scope" value="Bacteria"/>
</dbReference>
<feature type="compositionally biased region" description="Polar residues" evidence="1">
    <location>
        <begin position="48"/>
        <end position="57"/>
    </location>
</feature>
<organism evidence="3 4">
    <name type="scientific">Amycolatopsis methanolica 239</name>
    <dbReference type="NCBI Taxonomy" id="1068978"/>
    <lineage>
        <taxon>Bacteria</taxon>
        <taxon>Bacillati</taxon>
        <taxon>Actinomycetota</taxon>
        <taxon>Actinomycetes</taxon>
        <taxon>Pseudonocardiales</taxon>
        <taxon>Pseudonocardiaceae</taxon>
        <taxon>Amycolatopsis</taxon>
        <taxon>Amycolatopsis methanolica group</taxon>
    </lineage>
</organism>
<keyword evidence="2" id="KW-0812">Transmembrane</keyword>
<feature type="region of interest" description="Disordered" evidence="1">
    <location>
        <begin position="1"/>
        <end position="63"/>
    </location>
</feature>
<evidence type="ECO:0000256" key="2">
    <source>
        <dbReference type="SAM" id="Phobius"/>
    </source>
</evidence>
<dbReference type="HOGENOM" id="CLU_170220_1_0_11"/>
<dbReference type="InterPro" id="IPR045512">
    <property type="entry name" value="DUF6480"/>
</dbReference>
<evidence type="ECO:0000313" key="3">
    <source>
        <dbReference type="EMBL" id="AIJ22656.1"/>
    </source>
</evidence>
<feature type="transmembrane region" description="Helical" evidence="2">
    <location>
        <begin position="65"/>
        <end position="93"/>
    </location>
</feature>
<dbReference type="RefSeq" id="WP_017981876.1">
    <property type="nucleotide sequence ID" value="NZ_AQUL01000001.1"/>
</dbReference>
<proteinExistence type="predicted"/>
<dbReference type="Proteomes" id="UP000062973">
    <property type="component" value="Chromosome"/>
</dbReference>
<sequence>MSSPDPRSTPGSERGGGVPGGTPPDPDPARTPGLEPGGGVAPGDTPPDSGQTSGLSHHQQKPPRALPVVTIVISVVLAILVAALLVSSAVGWLQF</sequence>
<dbReference type="KEGG" id="amq:AMETH_2564"/>
<dbReference type="EMBL" id="CP009110">
    <property type="protein sequence ID" value="AIJ22656.1"/>
    <property type="molecule type" value="Genomic_DNA"/>
</dbReference>
<dbReference type="PATRIC" id="fig|1068978.7.peg.2739"/>
<accession>A0A076MUQ8</accession>
<gene>
    <name evidence="3" type="ORF">AMETH_2564</name>
</gene>
<protein>
    <submittedName>
        <fullName evidence="3">Uncharacterized protein</fullName>
    </submittedName>
</protein>
<keyword evidence="2" id="KW-1133">Transmembrane helix</keyword>
<evidence type="ECO:0000256" key="1">
    <source>
        <dbReference type="SAM" id="MobiDB-lite"/>
    </source>
</evidence>